<feature type="compositionally biased region" description="Basic residues" evidence="2">
    <location>
        <begin position="206"/>
        <end position="215"/>
    </location>
</feature>
<feature type="region of interest" description="Disordered" evidence="2">
    <location>
        <begin position="408"/>
        <end position="509"/>
    </location>
</feature>
<dbReference type="AlphaFoldDB" id="A0AAW2FCR9"/>
<sequence>MLSSKANVALARLKEIEEKYLKRKEQKWEKDEDSSISSISIVSVDNSLRELKESPRKVMKPKLNIKMPDTRFEEHKEETRLSSKSEKSTLDKADASKSSADARADLEVVMSLDDKLLSSVEKQESLSSDIVTIQEHTLIESMQDDSVASSKSLSHSKTPRRNFSTARDRSSGHEKIRAATRFEEGRETDKSSEIARGKASFNNLSKRPRLSRKSNGKISRAHIDPKKHSGENKTIEKTSKEMDFKFRDVTDETESRDSVIEESIDTMEDGSEIISELSNADQNSMAKIDDFVLEGSPHLADENSSSSSRSLMENGYTNDTFENISSSTVRSQHEETVDRTGYNVKKINVAEHRSYQDSTEKHRLVNPTPKPRVTKVDQGSSNYVSDLESIVANSDKITVRSIKLPQFAGSTSENQRRRYQHREASFQDKNVSSVGSSSKNTSNSSESSTGIVTKTDEKKNSPRITTALQKSGRKERGEASSRARERAMIDVTGLPVTNDEDSIKSAKSNSLLEGSAKGREYVSGESLDQRVSQDVECVLKKSHEVATKKYANSTTVTKASKSFYDNKIVSEIQNAPKTRKITERERNENYLSSERNKMSNHNHECNMKKEKKKTRIMNSKTVGTRNSTGNCKEDKVLKLDKKQMRGLRKQIAELRLQQERKDLQKYLHELKDLRPESGSTQSYFKPLEFPNVAEFMQPDDLESKPDDQFRERVLAIRRWLKDQYVLYRDYCTMAQAINAHYVPTTLDDAKKPYNNKRTVHTNGE</sequence>
<feature type="compositionally biased region" description="Low complexity" evidence="2">
    <location>
        <begin position="146"/>
        <end position="156"/>
    </location>
</feature>
<gene>
    <name evidence="3" type="ORF">PUN28_012172</name>
</gene>
<feature type="compositionally biased region" description="Basic and acidic residues" evidence="2">
    <location>
        <begin position="351"/>
        <end position="363"/>
    </location>
</feature>
<dbReference type="EMBL" id="JADYXP020000012">
    <property type="protein sequence ID" value="KAL0112718.1"/>
    <property type="molecule type" value="Genomic_DNA"/>
</dbReference>
<dbReference type="Proteomes" id="UP001430953">
    <property type="component" value="Unassembled WGS sequence"/>
</dbReference>
<evidence type="ECO:0000256" key="1">
    <source>
        <dbReference type="SAM" id="Coils"/>
    </source>
</evidence>
<organism evidence="3 4">
    <name type="scientific">Cardiocondyla obscurior</name>
    <dbReference type="NCBI Taxonomy" id="286306"/>
    <lineage>
        <taxon>Eukaryota</taxon>
        <taxon>Metazoa</taxon>
        <taxon>Ecdysozoa</taxon>
        <taxon>Arthropoda</taxon>
        <taxon>Hexapoda</taxon>
        <taxon>Insecta</taxon>
        <taxon>Pterygota</taxon>
        <taxon>Neoptera</taxon>
        <taxon>Endopterygota</taxon>
        <taxon>Hymenoptera</taxon>
        <taxon>Apocrita</taxon>
        <taxon>Aculeata</taxon>
        <taxon>Formicoidea</taxon>
        <taxon>Formicidae</taxon>
        <taxon>Myrmicinae</taxon>
        <taxon>Cardiocondyla</taxon>
    </lineage>
</organism>
<feature type="compositionally biased region" description="Basic and acidic residues" evidence="2">
    <location>
        <begin position="583"/>
        <end position="608"/>
    </location>
</feature>
<feature type="compositionally biased region" description="Basic and acidic residues" evidence="2">
    <location>
        <begin position="472"/>
        <end position="488"/>
    </location>
</feature>
<feature type="compositionally biased region" description="Basic and acidic residues" evidence="2">
    <location>
        <begin position="221"/>
        <end position="259"/>
    </location>
</feature>
<keyword evidence="1" id="KW-0175">Coiled coil</keyword>
<feature type="compositionally biased region" description="Polar residues" evidence="2">
    <location>
        <begin position="315"/>
        <end position="330"/>
    </location>
</feature>
<protein>
    <submittedName>
        <fullName evidence="3">Uncharacterized protein</fullName>
    </submittedName>
</protein>
<feature type="region of interest" description="Disordered" evidence="2">
    <location>
        <begin position="351"/>
        <end position="380"/>
    </location>
</feature>
<evidence type="ECO:0000313" key="4">
    <source>
        <dbReference type="Proteomes" id="UP001430953"/>
    </source>
</evidence>
<accession>A0AAW2FCR9</accession>
<comment type="caution">
    <text evidence="3">The sequence shown here is derived from an EMBL/GenBank/DDBJ whole genome shotgun (WGS) entry which is preliminary data.</text>
</comment>
<feature type="compositionally biased region" description="Basic and acidic residues" evidence="2">
    <location>
        <begin position="68"/>
        <end position="101"/>
    </location>
</feature>
<feature type="compositionally biased region" description="Basic and acidic residues" evidence="2">
    <location>
        <begin position="166"/>
        <end position="196"/>
    </location>
</feature>
<evidence type="ECO:0000313" key="3">
    <source>
        <dbReference type="EMBL" id="KAL0112718.1"/>
    </source>
</evidence>
<feature type="region of interest" description="Disordered" evidence="2">
    <location>
        <begin position="140"/>
        <end position="259"/>
    </location>
</feature>
<feature type="region of interest" description="Disordered" evidence="2">
    <location>
        <begin position="296"/>
        <end position="338"/>
    </location>
</feature>
<feature type="region of interest" description="Disordered" evidence="2">
    <location>
        <begin position="583"/>
        <end position="615"/>
    </location>
</feature>
<feature type="region of interest" description="Disordered" evidence="2">
    <location>
        <begin position="50"/>
        <end position="101"/>
    </location>
</feature>
<name>A0AAW2FCR9_9HYME</name>
<reference evidence="3 4" key="1">
    <citation type="submission" date="2023-03" db="EMBL/GenBank/DDBJ databases">
        <title>High recombination rates correlate with genetic variation in Cardiocondyla obscurior ants.</title>
        <authorList>
            <person name="Errbii M."/>
        </authorList>
    </citation>
    <scope>NUCLEOTIDE SEQUENCE [LARGE SCALE GENOMIC DNA]</scope>
    <source>
        <strain evidence="3">Alpha-2009</strain>
        <tissue evidence="3">Whole body</tissue>
    </source>
</reference>
<proteinExistence type="predicted"/>
<feature type="coiled-coil region" evidence="1">
    <location>
        <begin position="637"/>
        <end position="669"/>
    </location>
</feature>
<keyword evidence="4" id="KW-1185">Reference proteome</keyword>
<evidence type="ECO:0000256" key="2">
    <source>
        <dbReference type="SAM" id="MobiDB-lite"/>
    </source>
</evidence>
<feature type="compositionally biased region" description="Low complexity" evidence="2">
    <location>
        <begin position="429"/>
        <end position="450"/>
    </location>
</feature>